<dbReference type="Gene3D" id="3.30.530.20">
    <property type="match status" value="1"/>
</dbReference>
<dbReference type="Pfam" id="PF10604">
    <property type="entry name" value="Polyketide_cyc2"/>
    <property type="match status" value="1"/>
</dbReference>
<dbReference type="Proteomes" id="UP000070620">
    <property type="component" value="Unassembled WGS sequence"/>
</dbReference>
<gene>
    <name evidence="1" type="ORF">AWW66_00950</name>
</gene>
<dbReference type="InterPro" id="IPR019587">
    <property type="entry name" value="Polyketide_cyclase/dehydratase"/>
</dbReference>
<comment type="caution">
    <text evidence="1">The sequence shown here is derived from an EMBL/GenBank/DDBJ whole genome shotgun (WGS) entry which is preliminary data.</text>
</comment>
<evidence type="ECO:0008006" key="3">
    <source>
        <dbReference type="Google" id="ProtNLM"/>
    </source>
</evidence>
<dbReference type="AlphaFoldDB" id="A0A136PZQ9"/>
<dbReference type="RefSeq" id="WP_169807037.1">
    <property type="nucleotide sequence ID" value="NZ_JBIUBN010000003.1"/>
</dbReference>
<dbReference type="SUPFAM" id="SSF55961">
    <property type="entry name" value="Bet v1-like"/>
    <property type="match status" value="1"/>
</dbReference>
<keyword evidence="2" id="KW-1185">Reference proteome</keyword>
<name>A0A136PZQ9_9ACTN</name>
<proteinExistence type="predicted"/>
<organism evidence="1 2">
    <name type="scientific">Micromonospora rosaria</name>
    <dbReference type="NCBI Taxonomy" id="47874"/>
    <lineage>
        <taxon>Bacteria</taxon>
        <taxon>Bacillati</taxon>
        <taxon>Actinomycetota</taxon>
        <taxon>Actinomycetes</taxon>
        <taxon>Micromonosporales</taxon>
        <taxon>Micromonosporaceae</taxon>
        <taxon>Micromonospora</taxon>
    </lineage>
</organism>
<evidence type="ECO:0000313" key="2">
    <source>
        <dbReference type="Proteomes" id="UP000070620"/>
    </source>
</evidence>
<protein>
    <recommendedName>
        <fullName evidence="3">Polyketide cyclase</fullName>
    </recommendedName>
</protein>
<dbReference type="EMBL" id="LRQV01000002">
    <property type="protein sequence ID" value="KXK63784.1"/>
    <property type="molecule type" value="Genomic_DNA"/>
</dbReference>
<reference evidence="1 2" key="1">
    <citation type="submission" date="2016-01" db="EMBL/GenBank/DDBJ databases">
        <title>Whole genome sequence and analysis of Micromonospora rosaria DSM 803, which can produce antibacterial substance rosamicin.</title>
        <authorList>
            <person name="Yang H."/>
            <person name="He X."/>
            <person name="Zhu D."/>
        </authorList>
    </citation>
    <scope>NUCLEOTIDE SEQUENCE [LARGE SCALE GENOMIC DNA]</scope>
    <source>
        <strain evidence="1 2">DSM 803</strain>
    </source>
</reference>
<evidence type="ECO:0000313" key="1">
    <source>
        <dbReference type="EMBL" id="KXK63784.1"/>
    </source>
</evidence>
<accession>A0A136PZQ9</accession>
<sequence>MSMTVESITVERRVQSDRGTVWRTMSDLDRWAELVPTVTEISRIDGTGPITVGSRFRVRQPGLMAATYEITDWRPEEGFTWVARSAGVRTRADHWLRSDGAAVRLRLGIEWTGAGSRLVRLLYGRRTRRYLEQEAAAFARLAERPDGER</sequence>
<dbReference type="InterPro" id="IPR023393">
    <property type="entry name" value="START-like_dom_sf"/>
</dbReference>